<evidence type="ECO:0000256" key="3">
    <source>
        <dbReference type="PROSITE-ProRule" id="PRU10007"/>
    </source>
</evidence>
<gene>
    <name evidence="6" type="ORF">G0P99_11110</name>
</gene>
<dbReference type="FunFam" id="3.40.605.10:FF:000007">
    <property type="entry name" value="NAD/NADP-dependent betaine aldehyde dehydrogenase"/>
    <property type="match status" value="1"/>
</dbReference>
<evidence type="ECO:0000256" key="2">
    <source>
        <dbReference type="ARBA" id="ARBA00023002"/>
    </source>
</evidence>
<dbReference type="Pfam" id="PF00171">
    <property type="entry name" value="Aldedh"/>
    <property type="match status" value="1"/>
</dbReference>
<reference evidence="6" key="1">
    <citation type="submission" date="2020-02" db="EMBL/GenBank/DDBJ databases">
        <title>Delineation of the pyrene-degrading pathway in Roseobacter clade bacteria by genomic analysis.</title>
        <authorList>
            <person name="Zhou H."/>
            <person name="Wang H."/>
        </authorList>
    </citation>
    <scope>NUCLEOTIDE SEQUENCE</scope>
    <source>
        <strain evidence="6">PrR005</strain>
    </source>
</reference>
<evidence type="ECO:0000313" key="6">
    <source>
        <dbReference type="EMBL" id="NDW45510.1"/>
    </source>
</evidence>
<proteinExistence type="inferred from homology"/>
<dbReference type="InterPro" id="IPR016160">
    <property type="entry name" value="Ald_DH_CS_CYS"/>
</dbReference>
<dbReference type="PROSITE" id="PS00687">
    <property type="entry name" value="ALDEHYDE_DEHYDR_GLU"/>
    <property type="match status" value="1"/>
</dbReference>
<comment type="caution">
    <text evidence="6">The sequence shown here is derived from an EMBL/GenBank/DDBJ whole genome shotgun (WGS) entry which is preliminary data.</text>
</comment>
<evidence type="ECO:0000256" key="4">
    <source>
        <dbReference type="RuleBase" id="RU003345"/>
    </source>
</evidence>
<keyword evidence="2 4" id="KW-0560">Oxidoreductase</keyword>
<comment type="similarity">
    <text evidence="1 4">Belongs to the aldehyde dehydrogenase family.</text>
</comment>
<dbReference type="CDD" id="cd07114">
    <property type="entry name" value="ALDH_DhaS"/>
    <property type="match status" value="1"/>
</dbReference>
<organism evidence="6">
    <name type="scientific">Ruegeria sp. PrR005</name>
    <dbReference type="NCBI Taxonomy" id="2706882"/>
    <lineage>
        <taxon>Bacteria</taxon>
        <taxon>Pseudomonadati</taxon>
        <taxon>Pseudomonadota</taxon>
        <taxon>Alphaproteobacteria</taxon>
        <taxon>Rhodobacterales</taxon>
        <taxon>Roseobacteraceae</taxon>
        <taxon>Ruegeria</taxon>
    </lineage>
</organism>
<dbReference type="AlphaFoldDB" id="A0A6B2NQA7"/>
<dbReference type="Gene3D" id="3.40.309.10">
    <property type="entry name" value="Aldehyde Dehydrogenase, Chain A, domain 2"/>
    <property type="match status" value="1"/>
</dbReference>
<dbReference type="InterPro" id="IPR029510">
    <property type="entry name" value="Ald_DH_CS_GLU"/>
</dbReference>
<evidence type="ECO:0000259" key="5">
    <source>
        <dbReference type="Pfam" id="PF00171"/>
    </source>
</evidence>
<dbReference type="PANTHER" id="PTHR11699">
    <property type="entry name" value="ALDEHYDE DEHYDROGENASE-RELATED"/>
    <property type="match status" value="1"/>
</dbReference>
<accession>A0A6B2NQA7</accession>
<dbReference type="FunFam" id="3.40.309.10:FF:000012">
    <property type="entry name" value="Betaine aldehyde dehydrogenase"/>
    <property type="match status" value="1"/>
</dbReference>
<evidence type="ECO:0000256" key="1">
    <source>
        <dbReference type="ARBA" id="ARBA00009986"/>
    </source>
</evidence>
<dbReference type="InterPro" id="IPR015590">
    <property type="entry name" value="Aldehyde_DH_dom"/>
</dbReference>
<dbReference type="InterPro" id="IPR016162">
    <property type="entry name" value="Ald_DH_N"/>
</dbReference>
<feature type="active site" evidence="3">
    <location>
        <position position="252"/>
    </location>
</feature>
<dbReference type="RefSeq" id="WP_164129751.1">
    <property type="nucleotide sequence ID" value="NZ_JAAGOX010000015.1"/>
</dbReference>
<dbReference type="InterPro" id="IPR016163">
    <property type="entry name" value="Ald_DH_C"/>
</dbReference>
<dbReference type="EMBL" id="JAAGOX010000015">
    <property type="protein sequence ID" value="NDW45510.1"/>
    <property type="molecule type" value="Genomic_DNA"/>
</dbReference>
<dbReference type="Gene3D" id="3.40.605.10">
    <property type="entry name" value="Aldehyde Dehydrogenase, Chain A, domain 1"/>
    <property type="match status" value="1"/>
</dbReference>
<dbReference type="GO" id="GO:0016620">
    <property type="term" value="F:oxidoreductase activity, acting on the aldehyde or oxo group of donors, NAD or NADP as acceptor"/>
    <property type="evidence" value="ECO:0007669"/>
    <property type="project" value="InterPro"/>
</dbReference>
<protein>
    <submittedName>
        <fullName evidence="6">Aldehyde dehydrogenase</fullName>
    </submittedName>
</protein>
<dbReference type="PROSITE" id="PS00070">
    <property type="entry name" value="ALDEHYDE_DEHYDR_CYS"/>
    <property type="match status" value="1"/>
</dbReference>
<feature type="domain" description="Aldehyde dehydrogenase" evidence="5">
    <location>
        <begin position="16"/>
        <end position="479"/>
    </location>
</feature>
<name>A0A6B2NQA7_9RHOB</name>
<sequence>MCQDFPENKIYVGGEWQKGRGAEIRSIFAAENAENTVINGASQEDVLVALDRAKAAQADPAWAKLKPHERATYLYRIADGITRNIEEISWLQSRDTSKSRGEARALAASAAATFRYFGAVLETSDDLLTTPRGEYLSASVHEPLGLVGAITPWNSPIASDAQKLAPALAGGNAVLLKPASWSPLVSLYLARIAEEAGLPKGLLSVLPGSGRDVGNLLVEHPDIDKVSFTGGTATGRKLAHIAAEKLMPISLELGGKSPTIVFEDCDIDQAIAGIMFGIFSSSGQSCIAGSRLFVQRSIYDEFTARLVAATGALKVGHPFDPDTQVSSLVHHEHRASVEDYVALARAEGGEILTGGTRPEDAALAKGAYLLPTIIAGLDNTARTCREEIFGPVLVVMPFDDEADVIAQGNDNDYGLACGIWSKDAPKCWRVARAIRAGTVWINTYKVFSISTPFGGDGASGMGREKGRDGLRAYQRQKSIYQDLTGLPHPWARI</sequence>
<dbReference type="SUPFAM" id="SSF53720">
    <property type="entry name" value="ALDH-like"/>
    <property type="match status" value="1"/>
</dbReference>
<dbReference type="InterPro" id="IPR016161">
    <property type="entry name" value="Ald_DH/histidinol_DH"/>
</dbReference>